<dbReference type="InterPro" id="IPR035944">
    <property type="entry name" value="YfbM-like_sf"/>
</dbReference>
<keyword evidence="2" id="KW-1185">Reference proteome</keyword>
<dbReference type="Pfam" id="PF08974">
    <property type="entry name" value="DUF1877"/>
    <property type="match status" value="1"/>
</dbReference>
<accession>A0A5C6ALQ3</accession>
<dbReference type="EMBL" id="SJPR01000001">
    <property type="protein sequence ID" value="TWT99103.1"/>
    <property type="molecule type" value="Genomic_DNA"/>
</dbReference>
<sequence>MTLKQAPAATLDLLVERPELAVVFWMRPDYTPPKQPGWVKWLARMLGGYTPPMELPEAPPELVRDGDKLDLDKSWHALQWLLTQPLSRSEGDEWEIPPPEGFLLSAGEAIEGSDHGYGDDRAVPPAEVARFDDLLQRMSWSDLRARFNAGAMTAAQVFPDAWGDPNEIEYVKGFYDPLRQFIARTRAESLGVVIQLS</sequence>
<dbReference type="InterPro" id="IPR015068">
    <property type="entry name" value="DUF1877"/>
</dbReference>
<dbReference type="SUPFAM" id="SSF111069">
    <property type="entry name" value="Hypothetical protein yfbM"/>
    <property type="match status" value="1"/>
</dbReference>
<reference evidence="1 2" key="1">
    <citation type="submission" date="2019-02" db="EMBL/GenBank/DDBJ databases">
        <title>Deep-cultivation of Planctomycetes and their phenomic and genomic characterization uncovers novel biology.</title>
        <authorList>
            <person name="Wiegand S."/>
            <person name="Jogler M."/>
            <person name="Boedeker C."/>
            <person name="Pinto D."/>
            <person name="Vollmers J."/>
            <person name="Rivas-Marin E."/>
            <person name="Kohn T."/>
            <person name="Peeters S.H."/>
            <person name="Heuer A."/>
            <person name="Rast P."/>
            <person name="Oberbeckmann S."/>
            <person name="Bunk B."/>
            <person name="Jeske O."/>
            <person name="Meyerdierks A."/>
            <person name="Storesund J.E."/>
            <person name="Kallscheuer N."/>
            <person name="Luecker S."/>
            <person name="Lage O.M."/>
            <person name="Pohl T."/>
            <person name="Merkel B.J."/>
            <person name="Hornburger P."/>
            <person name="Mueller R.-W."/>
            <person name="Bruemmer F."/>
            <person name="Labrenz M."/>
            <person name="Spormann A.M."/>
            <person name="Op Den Camp H."/>
            <person name="Overmann J."/>
            <person name="Amann R."/>
            <person name="Jetten M.S.M."/>
            <person name="Mascher T."/>
            <person name="Medema M.H."/>
            <person name="Devos D.P."/>
            <person name="Kaster A.-K."/>
            <person name="Ovreas L."/>
            <person name="Rohde M."/>
            <person name="Galperin M.Y."/>
            <person name="Jogler C."/>
        </authorList>
    </citation>
    <scope>NUCLEOTIDE SEQUENCE [LARGE SCALE GENOMIC DNA]</scope>
    <source>
        <strain evidence="1 2">Pla108</strain>
    </source>
</reference>
<name>A0A5C6ALQ3_9BACT</name>
<proteinExistence type="predicted"/>
<dbReference type="Proteomes" id="UP000317421">
    <property type="component" value="Unassembled WGS sequence"/>
</dbReference>
<gene>
    <name evidence="1" type="ORF">Pla108_00360</name>
</gene>
<dbReference type="AlphaFoldDB" id="A0A5C6ALQ3"/>
<evidence type="ECO:0000313" key="2">
    <source>
        <dbReference type="Proteomes" id="UP000317421"/>
    </source>
</evidence>
<evidence type="ECO:0000313" key="1">
    <source>
        <dbReference type="EMBL" id="TWT99103.1"/>
    </source>
</evidence>
<dbReference type="Gene3D" id="3.40.1760.10">
    <property type="entry name" value="YfbM-like super family"/>
    <property type="match status" value="1"/>
</dbReference>
<protein>
    <recommendedName>
        <fullName evidence="3">DUF1877 family protein</fullName>
    </recommendedName>
</protein>
<evidence type="ECO:0008006" key="3">
    <source>
        <dbReference type="Google" id="ProtNLM"/>
    </source>
</evidence>
<comment type="caution">
    <text evidence="1">The sequence shown here is derived from an EMBL/GenBank/DDBJ whole genome shotgun (WGS) entry which is preliminary data.</text>
</comment>
<organism evidence="1 2">
    <name type="scientific">Botrimarina colliarenosi</name>
    <dbReference type="NCBI Taxonomy" id="2528001"/>
    <lineage>
        <taxon>Bacteria</taxon>
        <taxon>Pseudomonadati</taxon>
        <taxon>Planctomycetota</taxon>
        <taxon>Planctomycetia</taxon>
        <taxon>Pirellulales</taxon>
        <taxon>Lacipirellulaceae</taxon>
        <taxon>Botrimarina</taxon>
    </lineage>
</organism>